<reference evidence="2 3" key="1">
    <citation type="journal article" date="2019" name="Commun. Biol.">
        <title>The bagworm genome reveals a unique fibroin gene that provides high tensile strength.</title>
        <authorList>
            <person name="Kono N."/>
            <person name="Nakamura H."/>
            <person name="Ohtoshi R."/>
            <person name="Tomita M."/>
            <person name="Numata K."/>
            <person name="Arakawa K."/>
        </authorList>
    </citation>
    <scope>NUCLEOTIDE SEQUENCE [LARGE SCALE GENOMIC DNA]</scope>
</reference>
<evidence type="ECO:0000256" key="1">
    <source>
        <dbReference type="SAM" id="MobiDB-lite"/>
    </source>
</evidence>
<name>A0A4C1VJZ2_EUMVA</name>
<dbReference type="Proteomes" id="UP000299102">
    <property type="component" value="Unassembled WGS sequence"/>
</dbReference>
<comment type="caution">
    <text evidence="2">The sequence shown here is derived from an EMBL/GenBank/DDBJ whole genome shotgun (WGS) entry which is preliminary data.</text>
</comment>
<dbReference type="AlphaFoldDB" id="A0A4C1VJZ2"/>
<evidence type="ECO:0000313" key="2">
    <source>
        <dbReference type="EMBL" id="GBP38617.1"/>
    </source>
</evidence>
<keyword evidence="3" id="KW-1185">Reference proteome</keyword>
<feature type="region of interest" description="Disordered" evidence="1">
    <location>
        <begin position="148"/>
        <end position="186"/>
    </location>
</feature>
<proteinExistence type="predicted"/>
<protein>
    <submittedName>
        <fullName evidence="2">Uncharacterized protein</fullName>
    </submittedName>
</protein>
<gene>
    <name evidence="2" type="ORF">EVAR_27803_1</name>
</gene>
<dbReference type="EMBL" id="BGZK01000352">
    <property type="protein sequence ID" value="GBP38617.1"/>
    <property type="molecule type" value="Genomic_DNA"/>
</dbReference>
<organism evidence="2 3">
    <name type="scientific">Eumeta variegata</name>
    <name type="common">Bagworm moth</name>
    <name type="synonym">Eumeta japonica</name>
    <dbReference type="NCBI Taxonomy" id="151549"/>
    <lineage>
        <taxon>Eukaryota</taxon>
        <taxon>Metazoa</taxon>
        <taxon>Ecdysozoa</taxon>
        <taxon>Arthropoda</taxon>
        <taxon>Hexapoda</taxon>
        <taxon>Insecta</taxon>
        <taxon>Pterygota</taxon>
        <taxon>Neoptera</taxon>
        <taxon>Endopterygota</taxon>
        <taxon>Lepidoptera</taxon>
        <taxon>Glossata</taxon>
        <taxon>Ditrysia</taxon>
        <taxon>Tineoidea</taxon>
        <taxon>Psychidae</taxon>
        <taxon>Oiketicinae</taxon>
        <taxon>Eumeta</taxon>
    </lineage>
</organism>
<sequence length="211" mass="23743">MLVHAELQWSEFFTNLMFKFGLRSGPMLLVIGTLLDTVVHITPLKVAHYGLSVANNRCRNGMATFGTDALTCAPRWSTPRMDTHIREAVSPLPAFWVRTGYLMAGGLKEREWGDGGERIIRTLTHWTKPNNCYFTAVTVLGPIRGRVTDAEGGHNGPARRFSRPQTNAQRSDVRTRPRHRPTYRNSETVQSGPIVYLIRRTCVTIPRAAAR</sequence>
<accession>A0A4C1VJZ2</accession>
<evidence type="ECO:0000313" key="3">
    <source>
        <dbReference type="Proteomes" id="UP000299102"/>
    </source>
</evidence>